<feature type="domain" description="Calx-beta" evidence="4">
    <location>
        <begin position="1085"/>
        <end position="1179"/>
    </location>
</feature>
<feature type="domain" description="Calx-beta" evidence="4">
    <location>
        <begin position="3503"/>
        <end position="3601"/>
    </location>
</feature>
<feature type="domain" description="Calx-beta" evidence="4">
    <location>
        <begin position="3152"/>
        <end position="3250"/>
    </location>
</feature>
<dbReference type="InterPro" id="IPR038081">
    <property type="entry name" value="CalX-like_sf"/>
</dbReference>
<dbReference type="InterPro" id="IPR026919">
    <property type="entry name" value="ADGRV1"/>
</dbReference>
<dbReference type="InterPro" id="IPR046779">
    <property type="entry name" value="LapA_adhesin_dom"/>
</dbReference>
<evidence type="ECO:0000313" key="6">
    <source>
        <dbReference type="Proteomes" id="UP001331561"/>
    </source>
</evidence>
<feature type="domain" description="Calx-beta" evidence="4">
    <location>
        <begin position="2452"/>
        <end position="2548"/>
    </location>
</feature>
<feature type="domain" description="Calx-beta" evidence="4">
    <location>
        <begin position="3386"/>
        <end position="3484"/>
    </location>
</feature>
<comment type="caution">
    <text evidence="5">The sequence shown here is derived from an EMBL/GenBank/DDBJ whole genome shotgun (WGS) entry which is preliminary data.</text>
</comment>
<evidence type="ECO:0000256" key="3">
    <source>
        <dbReference type="ARBA" id="ARBA00022837"/>
    </source>
</evidence>
<feature type="domain" description="Calx-beta" evidence="4">
    <location>
        <begin position="2801"/>
        <end position="2899"/>
    </location>
</feature>
<organism evidence="5 6">
    <name type="scientific">Uliginosibacterium silvisoli</name>
    <dbReference type="NCBI Taxonomy" id="3114758"/>
    <lineage>
        <taxon>Bacteria</taxon>
        <taxon>Pseudomonadati</taxon>
        <taxon>Pseudomonadota</taxon>
        <taxon>Betaproteobacteria</taxon>
        <taxon>Rhodocyclales</taxon>
        <taxon>Zoogloeaceae</taxon>
        <taxon>Uliginosibacterium</taxon>
    </lineage>
</organism>
<evidence type="ECO:0000313" key="5">
    <source>
        <dbReference type="EMBL" id="MEC5387625.1"/>
    </source>
</evidence>
<feature type="domain" description="Calx-beta" evidence="4">
    <location>
        <begin position="3620"/>
        <end position="3718"/>
    </location>
</feature>
<dbReference type="SUPFAM" id="SSF141072">
    <property type="entry name" value="CalX-like"/>
    <property type="match status" value="14"/>
</dbReference>
<dbReference type="PANTHER" id="PTHR46682:SF1">
    <property type="entry name" value="ADHESION G-PROTEIN COUPLED RECEPTOR V1"/>
    <property type="match status" value="1"/>
</dbReference>
<feature type="domain" description="Calx-beta" evidence="4">
    <location>
        <begin position="3269"/>
        <end position="3367"/>
    </location>
</feature>
<dbReference type="Pfam" id="PF03160">
    <property type="entry name" value="Calx-beta"/>
    <property type="match status" value="4"/>
</dbReference>
<feature type="domain" description="Calx-beta" evidence="4">
    <location>
        <begin position="2686"/>
        <end position="2782"/>
    </location>
</feature>
<keyword evidence="6" id="KW-1185">Reference proteome</keyword>
<evidence type="ECO:0000256" key="2">
    <source>
        <dbReference type="ARBA" id="ARBA00022737"/>
    </source>
</evidence>
<dbReference type="Pfam" id="PF20579">
    <property type="entry name" value="LapA"/>
    <property type="match status" value="29"/>
</dbReference>
<evidence type="ECO:0000259" key="4">
    <source>
        <dbReference type="SMART" id="SM00237"/>
    </source>
</evidence>
<accession>A0ABU6K7D2</accession>
<dbReference type="Proteomes" id="UP001331561">
    <property type="component" value="Unassembled WGS sequence"/>
</dbReference>
<protein>
    <submittedName>
        <fullName evidence="5">Immunoglobulin-like domain-containing protein</fullName>
    </submittedName>
</protein>
<feature type="domain" description="Calx-beta" evidence="4">
    <location>
        <begin position="2212"/>
        <end position="2307"/>
    </location>
</feature>
<name>A0ABU6K7D2_9RHOO</name>
<reference evidence="5 6" key="1">
    <citation type="submission" date="2024-01" db="EMBL/GenBank/DDBJ databases">
        <title>Uliginosibacterium soil sp. nov.</title>
        <authorList>
            <person name="Lv Y."/>
        </authorList>
    </citation>
    <scope>NUCLEOTIDE SEQUENCE [LARGE SCALE GENOMIC DNA]</scope>
    <source>
        <strain evidence="5 6">H3</strain>
    </source>
</reference>
<feature type="domain" description="Calx-beta" evidence="4">
    <location>
        <begin position="2569"/>
        <end position="2665"/>
    </location>
</feature>
<keyword evidence="2" id="KW-0677">Repeat</keyword>
<dbReference type="Gene3D" id="2.60.40.2030">
    <property type="match status" value="14"/>
</dbReference>
<dbReference type="SMART" id="SM00237">
    <property type="entry name" value="Calx_beta"/>
    <property type="match status" value="13"/>
</dbReference>
<dbReference type="InterPro" id="IPR003644">
    <property type="entry name" value="Calx_beta"/>
</dbReference>
<sequence>MAEMNNPQLQATVQRIEGTAWRKLPDGQMVVLKPGDHINPGDVIVTSHNGHVELARANGPVLDIGPDRTVLADQDVLGQAPADKSEAAILPLDSDAERVIAALNAGQDPFAAVDPAAAGLGGGGADNGHSFVELLRISEAVSLTGVTTGAPLEPADTFILPGNGDAVRSEEAPATPPAPPAPNVIALSTAAGSSVTEGGSIVYTVTASSPVVDRPLVVTLAVGNTSITVTIPVGASSASSAPVPVRADDAYAQADDTLTATITSASGGGFASYETGAPVTTVVRDDADATSLNLSATPSVSEGGSIVYTATLGNAAATPVTVTLSNGASITIAAGASSGSISVAAPGNDVYANGTTVSVTITGASGGGFENLAPTTAPAVTQITDTIDTTTVTLSAPGSALEGAGVVFTASVNNPVSGSPLVLTLSNGATITIPVGASSASSAPVVLRADDAYAQGTSNVPVSIVSHSGANFEALNTSSTTTVSVTDDSDATTVSLSATPSVAEGGSITYTATLTSAAASTVTVTLNNGATISIAAGSTTGSVSVAAPTDDVYVDAGSVSASISSATGGGFENLTVSSTPASTSITDTLDTVTASLSATPSVVEGAAITYTLSLPAVVTGSPVVATLSNGATITIPVGSSSGTTSVTAADNVYAGGGSASVTVSNLSGGNFENLVASSTPANTTVTDDSDTTTVSLSATPSVSEGGSIIYTATLTSAAATAVTVTLNTGTVITIAAGQLTGTATVAAQGDDVYVDGAPVSAFISTATGGGFENLVRDATPVTTNVTDTIDTVTATLTATASVVEGGSITYTLSLPANVTGSAVVATLSNGQTITIPVGSSSGTVSVPAGDNVYAGGGSASATISTLSGGNFENLVASSTPANTTITDDSDTTTVSLSATPSVAEGGSITYTATLTSAAATAVTVTLNTGTVITIAAGQTTGSAIVAAPGDDVYIDAGSVSAVISTATGGGFENLVRDTTPASTSITDTLDTTTVTLTAAASVVEGGSIVYSASLDHPVTGSPLVLTLSNGATITIPVGSSSASSAAVNVRADDAYAQGTVTLPAVSITAHSGGNFETLNTTSTVTTTVTDDSDVTTASISGPASVAESATANYTVSLSSPAGTSVTIQLVYSGTASNGSDFNGVTSVTIPAGASSQSFNISAITDGLAEGAESFTITLASPTGGNFENLVLAAAGAGGSVTTNIIDGDTSNVSLSATPTLTEAGGNITYTATLTQAPVSALTVTLSNGATINIAAGALTGSVNVPLAARDDAYVETDSVSATISSISGGGIGVAIDPTPATTTITDTIDTTTVTLSAPASVTEGGTITYTANVNNPVTGSPLVLTLSNGATITIPVGASSASSAPVNVRPDDALAQGSVATTVSITSYSGGNFEALNTSSTTTTTVSDDSDTTTVSLAATPSVSEGGSIIYTATLTSAAATAVTVTLNTGTVITIAAGQLTGTATVAAQGDDVYVDGAPVSAFISTATGGGFENLVRDATPVTTNVTDTIDTVTATLTATASVVEGGSITYTLSLPANVTGSAVVATLSNGQTITIPVGSSSGTVSVPAGDNVYAGGGSASATISTLSGGNFENLVASSTPANTTITDDSDTTTVSLSATPSVSEGGSITYTATLTSAAATAVTVTLNTGTVITIAAGQLTGTAIVAAQGDDVYVDGAPVSAFISTATGGGFENLVRDATPVTTNVTDTIDTVTATLTATASVVEGGSITYTLSLPANVTGSAVVATLSNGQTITIPVGSSSGTVSVPAGDNVYAGGGSASATISTISGGNFENLVASGTPANTTITDDSDVTTLSLSASPSVAEGGNITYTASLSNAAATALTVTLDNGATITIAAGALTGTVSVAAPTDDVYVDAGSVSAAITSTAGGGFESLSFNPAAVVTSITDTIDTTTVTLTQSTASVLEGASVTYTATVNNQVQGSPLVVTLSNGQSITIPVGATSASAPAYTPRADDFYTQGNGSVVVAITGTSGASFEALNTSSTVTTAITEDSDATTVTLTQSVASVTEGGAVTYTATVDHQVQGSPLVVTLSNGQSITIPVGATSASAPAYTPRADDFYVQGNGSVVVAITGTSGANFEALDTSSTVTTAITEDSDATTVTLTQSAASVVEGGAVTYTASVDHQVQGSPLVVTLSNGQTITIPVGASSASSAAYTPRADDVYVQGSGSVVVSITGTSGATFEALNTTSSVTTAITEDSDVTTVAITGASSVAEGASATYTLTLSSAAQSTPVTVTLSYSGTAANGTDFTGVTTVTIPAGSNSANFSIATIDDSLAEGAESFTITMTGASGGNFESLQIAGGAGSVTTSLIDNDGTPSLVVSDVTVAEDAGFAVFQVSLSNASATATTFSLGLAAGSATAGADYANSLEVSTNGGASWSAATSASIAAGGVGPVLVRVPVIDDAIADSGETFSLTATVTAGATANSAATGVATINDETTPDTVLVSIAGPAAVVEGLSTSNYTVSLGQAAITPITVNLTYTGTAANGTDYTGVVSVTIPAGASSATFSLATIDDALADSGETIVVSLGSITGGGFEAIAANPSSNSVTTTLSDEATPDTVLVSITGPASVIEGTATGNFTVSLGQTAATAVTVNLTYTGTATNGTDYSGVVSVTIPAGASSATFNLSTLDDALADSGETIVVSLGSITGGGFEAIAAHPTNNSVTTTINDEATPDTVLVSLTGPATVVEGNTTGNYTLSLGQAAATAVTVNLTYTGTAANGTDYTGVVSVTVPAGATSATFNLATIDDAFADSGETIIVSLGSISGGGFEAIAANPASNSVTTTISDEATPDTVLVSIGGPATVTEGNTTSNYTVTLGQAAVTPVTVNLTYTGTATNGADYTGVVSVTVPAGATTATFTIPTIDDARADSGETIIVTLGSISGGGFEAIAANPSGNSVTTTINDEAVPDTVLVSISGPASVVEGAATGNYTLTLGQAAFTPVTVNLTYTGTATNGSDYTGVVSVTIPAGATTATFNLATLDDAFADSGETIIVSLGSITGGGFEAIAANPSGNSVTTTISDEATPDTVLVSIAGPATVTEGNATGNFTVSLGQAAVTPVTVNLTYTGTATNGTDYTGVVSVTIPAGATNATFNLSTLDDALADSGETIIVSLGSISGGGFEAIAANPSASSVTTTISDEATPDTVLVSIAGPAAVTEGATTGNYTVSLGQAAATAVTVNLTYTGTASNGTDYTGVVSVTIPAGATNATFNLATLDDAFADSGETIIVSLGSISGGGFEAIAAHPTNNRVTTTISDEATPDTVLVSIAGPATVTEGNTTGNYTVSLAQAAVTPVTVNLAYTGTATNGTDYTGVVSVTIPAGATSTTFNLATLDDALADSGETIIVSLGSISGGGFEAIAANPASNSVTTTISDEATPDTVLVSITGPSSVIEGAATGNFTVSLGQAAVTPVTVNLTYTGTAANGADYTGVVSVTIPAGASSATFSLATIDDALADSGETIIVSLGSISGGGFEAIAANPSSNSVTTTISDEATPDTVLVSITGPATVVEGVATGNYTVSLGQAAVTPVTVNLTYTGTASNGTDYTGVVSVTIPAGATNATFNLATIDDALADSGETIIVSLGSISGGGFEAIAANPSSNSVTTTISDEATPDTVLVSIGGPATVTEGNTTTNYTITLGQAAVTPVTVNLTYTGTATNGADYTGVVSVTVPAGATSATFTIPTIDDARADSGETIIVSLGSISGGGFEAIAANPSGNSVTTTISDEATPDTVLVSITGPSSVIEGAATGNFTVSLG</sequence>
<keyword evidence="1" id="KW-0732">Signal</keyword>
<feature type="domain" description="Calx-beta" evidence="4">
    <location>
        <begin position="3035"/>
        <end position="3133"/>
    </location>
</feature>
<feature type="domain" description="Calx-beta" evidence="4">
    <location>
        <begin position="2918"/>
        <end position="3016"/>
    </location>
</feature>
<keyword evidence="3" id="KW-0106">Calcium</keyword>
<dbReference type="EMBL" id="JAYXHS010000003">
    <property type="protein sequence ID" value="MEC5387625.1"/>
    <property type="molecule type" value="Genomic_DNA"/>
</dbReference>
<proteinExistence type="predicted"/>
<gene>
    <name evidence="5" type="ORF">VVD49_17970</name>
</gene>
<dbReference type="PANTHER" id="PTHR46682">
    <property type="entry name" value="ADHESION G-PROTEIN COUPLED RECEPTOR V1"/>
    <property type="match status" value="1"/>
</dbReference>
<dbReference type="RefSeq" id="WP_327600589.1">
    <property type="nucleotide sequence ID" value="NZ_JAYXHS010000003.1"/>
</dbReference>
<feature type="non-terminal residue" evidence="5">
    <location>
        <position position="3774"/>
    </location>
</feature>
<evidence type="ECO:0000256" key="1">
    <source>
        <dbReference type="ARBA" id="ARBA00022729"/>
    </source>
</evidence>